<dbReference type="Pfam" id="PF09724">
    <property type="entry name" value="Dcc1"/>
    <property type="match status" value="1"/>
</dbReference>
<protein>
    <submittedName>
        <fullName evidence="3">Uncharacterized protein</fullName>
    </submittedName>
</protein>
<evidence type="ECO:0000313" key="4">
    <source>
        <dbReference type="Proteomes" id="UP000485058"/>
    </source>
</evidence>
<dbReference type="Proteomes" id="UP000485058">
    <property type="component" value="Unassembled WGS sequence"/>
</dbReference>
<keyword evidence="2" id="KW-0235">DNA replication</keyword>
<dbReference type="GO" id="GO:0031390">
    <property type="term" value="C:Ctf18 RFC-like complex"/>
    <property type="evidence" value="ECO:0007669"/>
    <property type="project" value="InterPro"/>
</dbReference>
<dbReference type="GO" id="GO:0000775">
    <property type="term" value="C:chromosome, centromeric region"/>
    <property type="evidence" value="ECO:0007669"/>
    <property type="project" value="TreeGrafter"/>
</dbReference>
<comment type="similarity">
    <text evidence="1">Belongs to the DCC1 family.</text>
</comment>
<gene>
    <name evidence="3" type="ORF">HaLaN_07167</name>
</gene>
<dbReference type="GO" id="GO:0000785">
    <property type="term" value="C:chromatin"/>
    <property type="evidence" value="ECO:0007669"/>
    <property type="project" value="TreeGrafter"/>
</dbReference>
<evidence type="ECO:0000256" key="1">
    <source>
        <dbReference type="ARBA" id="ARBA00007017"/>
    </source>
</evidence>
<proteinExistence type="inferred from homology"/>
<name>A0A699YQW3_HAELA</name>
<comment type="caution">
    <text evidence="3">The sequence shown here is derived from an EMBL/GenBank/DDBJ whole genome shotgun (WGS) entry which is preliminary data.</text>
</comment>
<dbReference type="EMBL" id="BLLF01000420">
    <property type="protein sequence ID" value="GFH11635.1"/>
    <property type="molecule type" value="Genomic_DNA"/>
</dbReference>
<keyword evidence="4" id="KW-1185">Reference proteome</keyword>
<dbReference type="PANTHER" id="PTHR13395">
    <property type="entry name" value="SISTER CHROMATID COHESION PROTEIN DCC1-RELATED"/>
    <property type="match status" value="1"/>
</dbReference>
<reference evidence="3 4" key="1">
    <citation type="submission" date="2020-02" db="EMBL/GenBank/DDBJ databases">
        <title>Draft genome sequence of Haematococcus lacustris strain NIES-144.</title>
        <authorList>
            <person name="Morimoto D."/>
            <person name="Nakagawa S."/>
            <person name="Yoshida T."/>
            <person name="Sawayama S."/>
        </authorList>
    </citation>
    <scope>NUCLEOTIDE SEQUENCE [LARGE SCALE GENOMIC DNA]</scope>
    <source>
        <strain evidence="3 4">NIES-144</strain>
    </source>
</reference>
<organism evidence="3 4">
    <name type="scientific">Haematococcus lacustris</name>
    <name type="common">Green alga</name>
    <name type="synonym">Haematococcus pluvialis</name>
    <dbReference type="NCBI Taxonomy" id="44745"/>
    <lineage>
        <taxon>Eukaryota</taxon>
        <taxon>Viridiplantae</taxon>
        <taxon>Chlorophyta</taxon>
        <taxon>core chlorophytes</taxon>
        <taxon>Chlorophyceae</taxon>
        <taxon>CS clade</taxon>
        <taxon>Chlamydomonadales</taxon>
        <taxon>Haematococcaceae</taxon>
        <taxon>Haematococcus</taxon>
    </lineage>
</organism>
<dbReference type="InterPro" id="IPR019128">
    <property type="entry name" value="Dcc1"/>
</dbReference>
<sequence length="92" mass="10118">MEPRMELLRGEVLVQGSGAGARVQLFSVRALPSEPSARFHALFSMQPRWEGSELEPYLADLKVPGKTAGALLLKYTRASQPTPDGPVYYTAR</sequence>
<evidence type="ECO:0000313" key="3">
    <source>
        <dbReference type="EMBL" id="GFH11635.1"/>
    </source>
</evidence>
<accession>A0A699YQW3</accession>
<dbReference type="GO" id="GO:0034088">
    <property type="term" value="P:maintenance of mitotic sister chromatid cohesion"/>
    <property type="evidence" value="ECO:0007669"/>
    <property type="project" value="TreeGrafter"/>
</dbReference>
<evidence type="ECO:0000256" key="2">
    <source>
        <dbReference type="ARBA" id="ARBA00022705"/>
    </source>
</evidence>
<dbReference type="PANTHER" id="PTHR13395:SF6">
    <property type="entry name" value="SISTER CHROMATID COHESION PROTEIN DCC1"/>
    <property type="match status" value="1"/>
</dbReference>
<dbReference type="AlphaFoldDB" id="A0A699YQW3"/>
<feature type="non-terminal residue" evidence="3">
    <location>
        <position position="1"/>
    </location>
</feature>
<dbReference type="GO" id="GO:0006260">
    <property type="term" value="P:DNA replication"/>
    <property type="evidence" value="ECO:0007669"/>
    <property type="project" value="UniProtKB-KW"/>
</dbReference>